<reference evidence="8" key="1">
    <citation type="submission" date="2015-03" db="EMBL/GenBank/DDBJ databases">
        <title>Draft genome sequence of Mizugakiibacter sediminis skMP5.</title>
        <authorList>
            <person name="Watanabe T."/>
            <person name="Kojima H."/>
            <person name="Fukui M."/>
        </authorList>
    </citation>
    <scope>NUCLEOTIDE SEQUENCE</scope>
    <source>
        <strain evidence="8">SkMP5</strain>
    </source>
</reference>
<dbReference type="EMBL" id="DF970134">
    <property type="protein sequence ID" value="GAP64850.1"/>
    <property type="molecule type" value="Genomic_DNA"/>
</dbReference>
<evidence type="ECO:0000313" key="10">
    <source>
        <dbReference type="Proteomes" id="UP000253740"/>
    </source>
</evidence>
<dbReference type="EC" id="2.7.7.65" evidence="2"/>
<feature type="coiled-coil region" evidence="4">
    <location>
        <begin position="146"/>
        <end position="173"/>
    </location>
</feature>
<dbReference type="InterPro" id="IPR000160">
    <property type="entry name" value="GGDEF_dom"/>
</dbReference>
<dbReference type="GO" id="GO:0043709">
    <property type="term" value="P:cell adhesion involved in single-species biofilm formation"/>
    <property type="evidence" value="ECO:0007669"/>
    <property type="project" value="TreeGrafter"/>
</dbReference>
<dbReference type="GO" id="GO:0005886">
    <property type="term" value="C:plasma membrane"/>
    <property type="evidence" value="ECO:0007669"/>
    <property type="project" value="TreeGrafter"/>
</dbReference>
<accession>A0A0K8QIS4</accession>
<dbReference type="OrthoDB" id="9803824at2"/>
<evidence type="ECO:0000256" key="1">
    <source>
        <dbReference type="ARBA" id="ARBA00004496"/>
    </source>
</evidence>
<dbReference type="InterPro" id="IPR000595">
    <property type="entry name" value="cNMP-bd_dom"/>
</dbReference>
<sequence length="344" mass="38184">MTKAEFDTAVDSPAALPQPPGALAPNLPRQLSDAEFALLAAAGTRREVAPPETIIRKGEFGRTMFVIESGRILLEFGGELPDKLIGPREYFGELALFVGNHARVASASATEPCVLHVLDHDAFERVLRQSSALVAQFMRRSFAYLVASEQQLIANLRRRNEDLMLTLDSLRQTQDQLTLAQRQIRTDDLTGLCNRRGLYRHLERLNELRDPERQFGLLLVDLDDFKQINDHYGHLTGDGVLRAVAQELQAASAPVDLPCRLGGDEFALLVQVRDRRELAERAALISEAARQLRFPHAPRSLKVTVSVGGSLCRDESAWSVWYSDADCALYHVKGSGGDGWHVLP</sequence>
<feature type="domain" description="GGDEF" evidence="7">
    <location>
        <begin position="213"/>
        <end position="344"/>
    </location>
</feature>
<dbReference type="Gene3D" id="3.30.70.270">
    <property type="match status" value="1"/>
</dbReference>
<dbReference type="RefSeq" id="WP_062534095.1">
    <property type="nucleotide sequence ID" value="NZ_DF970134.1"/>
</dbReference>
<evidence type="ECO:0000313" key="8">
    <source>
        <dbReference type="EMBL" id="GAN45071.1"/>
    </source>
</evidence>
<dbReference type="InterPro" id="IPR029787">
    <property type="entry name" value="Nucleotide_cyclase"/>
</dbReference>
<evidence type="ECO:0000256" key="4">
    <source>
        <dbReference type="SAM" id="Coils"/>
    </source>
</evidence>
<dbReference type="PROSITE" id="PS50042">
    <property type="entry name" value="CNMP_BINDING_3"/>
    <property type="match status" value="1"/>
</dbReference>
<feature type="region of interest" description="Disordered" evidence="5">
    <location>
        <begin position="1"/>
        <end position="21"/>
    </location>
</feature>
<dbReference type="Proteomes" id="UP000253740">
    <property type="component" value="Unassembled WGS sequence"/>
</dbReference>
<dbReference type="HOGENOM" id="CLU_806124_0_0_6"/>
<dbReference type="SUPFAM" id="SSF51206">
    <property type="entry name" value="cAMP-binding domain-like"/>
    <property type="match status" value="1"/>
</dbReference>
<dbReference type="PROSITE" id="PS50887">
    <property type="entry name" value="GGDEF"/>
    <property type="match status" value="1"/>
</dbReference>
<dbReference type="STRING" id="1475481.GCA_000953855_00133"/>
<comment type="catalytic activity">
    <reaction evidence="3">
        <text>2 GTP = 3',3'-c-di-GMP + 2 diphosphate</text>
        <dbReference type="Rhea" id="RHEA:24898"/>
        <dbReference type="ChEBI" id="CHEBI:33019"/>
        <dbReference type="ChEBI" id="CHEBI:37565"/>
        <dbReference type="ChEBI" id="CHEBI:58805"/>
        <dbReference type="EC" id="2.7.7.65"/>
    </reaction>
</comment>
<keyword evidence="4" id="KW-0175">Coiled coil</keyword>
<evidence type="ECO:0000259" key="7">
    <source>
        <dbReference type="PROSITE" id="PS50887"/>
    </source>
</evidence>
<dbReference type="GO" id="GO:0005737">
    <property type="term" value="C:cytoplasm"/>
    <property type="evidence" value="ECO:0007669"/>
    <property type="project" value="UniProtKB-SubCell"/>
</dbReference>
<evidence type="ECO:0000313" key="9">
    <source>
        <dbReference type="EMBL" id="GAP64850.1"/>
    </source>
</evidence>
<dbReference type="PANTHER" id="PTHR45138:SF9">
    <property type="entry name" value="DIGUANYLATE CYCLASE DGCM-RELATED"/>
    <property type="match status" value="1"/>
</dbReference>
<proteinExistence type="predicted"/>
<dbReference type="SUPFAM" id="SSF55073">
    <property type="entry name" value="Nucleotide cyclase"/>
    <property type="match status" value="1"/>
</dbReference>
<dbReference type="GO" id="GO:0052621">
    <property type="term" value="F:diguanylate cyclase activity"/>
    <property type="evidence" value="ECO:0007669"/>
    <property type="project" value="UniProtKB-EC"/>
</dbReference>
<organism evidence="9">
    <name type="scientific">Mizugakiibacter sediminis</name>
    <dbReference type="NCBI Taxonomy" id="1475481"/>
    <lineage>
        <taxon>Bacteria</taxon>
        <taxon>Pseudomonadati</taxon>
        <taxon>Pseudomonadota</taxon>
        <taxon>Gammaproteobacteria</taxon>
        <taxon>Lysobacterales</taxon>
        <taxon>Rhodanobacteraceae</taxon>
        <taxon>Mizugakiibacter</taxon>
    </lineage>
</organism>
<protein>
    <recommendedName>
        <fullName evidence="2">diguanylate cyclase</fullName>
        <ecNumber evidence="2">2.7.7.65</ecNumber>
    </recommendedName>
</protein>
<dbReference type="Gene3D" id="2.60.120.10">
    <property type="entry name" value="Jelly Rolls"/>
    <property type="match status" value="1"/>
</dbReference>
<dbReference type="CDD" id="cd01949">
    <property type="entry name" value="GGDEF"/>
    <property type="match status" value="1"/>
</dbReference>
<dbReference type="InterPro" id="IPR014710">
    <property type="entry name" value="RmlC-like_jellyroll"/>
</dbReference>
<dbReference type="SMART" id="SM00100">
    <property type="entry name" value="cNMP"/>
    <property type="match status" value="1"/>
</dbReference>
<dbReference type="PANTHER" id="PTHR45138">
    <property type="entry name" value="REGULATORY COMPONENTS OF SENSORY TRANSDUCTION SYSTEM"/>
    <property type="match status" value="1"/>
</dbReference>
<comment type="subcellular location">
    <subcellularLocation>
        <location evidence="1">Cytoplasm</location>
    </subcellularLocation>
</comment>
<dbReference type="GO" id="GO:1902201">
    <property type="term" value="P:negative regulation of bacterial-type flagellum-dependent cell motility"/>
    <property type="evidence" value="ECO:0007669"/>
    <property type="project" value="TreeGrafter"/>
</dbReference>
<dbReference type="InterPro" id="IPR018490">
    <property type="entry name" value="cNMP-bd_dom_sf"/>
</dbReference>
<dbReference type="InterPro" id="IPR043128">
    <property type="entry name" value="Rev_trsase/Diguanyl_cyclase"/>
</dbReference>
<evidence type="ECO:0000259" key="6">
    <source>
        <dbReference type="PROSITE" id="PS50042"/>
    </source>
</evidence>
<dbReference type="Pfam" id="PF00990">
    <property type="entry name" value="GGDEF"/>
    <property type="match status" value="1"/>
</dbReference>
<dbReference type="CDD" id="cd00038">
    <property type="entry name" value="CAP_ED"/>
    <property type="match status" value="1"/>
</dbReference>
<dbReference type="InterPro" id="IPR050469">
    <property type="entry name" value="Diguanylate_Cyclase"/>
</dbReference>
<evidence type="ECO:0000256" key="2">
    <source>
        <dbReference type="ARBA" id="ARBA00012528"/>
    </source>
</evidence>
<dbReference type="SMART" id="SM00267">
    <property type="entry name" value="GGDEF"/>
    <property type="match status" value="1"/>
</dbReference>
<dbReference type="NCBIfam" id="TIGR00254">
    <property type="entry name" value="GGDEF"/>
    <property type="match status" value="1"/>
</dbReference>
<name>A0A0K8QIS4_9GAMM</name>
<keyword evidence="10" id="KW-1185">Reference proteome</keyword>
<evidence type="ECO:0000256" key="5">
    <source>
        <dbReference type="SAM" id="MobiDB-lite"/>
    </source>
</evidence>
<dbReference type="Pfam" id="PF00027">
    <property type="entry name" value="cNMP_binding"/>
    <property type="match status" value="1"/>
</dbReference>
<reference evidence="9" key="2">
    <citation type="submission" date="2015-08" db="EMBL/GenBank/DDBJ databases">
        <title>Complete DNA Sequence of Pseudomonas syringae pv. actinidiae, the Causal Agent of Kiwifruit Canker Disease.</title>
        <authorList>
            <person name="Rikkerink E.H.A."/>
            <person name="Fineran P.C."/>
        </authorList>
    </citation>
    <scope>NUCLEOTIDE SEQUENCE</scope>
    <source>
        <strain evidence="9">SkMP5</strain>
    </source>
</reference>
<dbReference type="PROSITE" id="PS00888">
    <property type="entry name" value="CNMP_BINDING_1"/>
    <property type="match status" value="1"/>
</dbReference>
<dbReference type="EMBL" id="DF952379">
    <property type="protein sequence ID" value="GAN45071.1"/>
    <property type="molecule type" value="Genomic_DNA"/>
</dbReference>
<dbReference type="InterPro" id="IPR018488">
    <property type="entry name" value="cNMP-bd_CS"/>
</dbReference>
<feature type="domain" description="Cyclic nucleotide-binding" evidence="6">
    <location>
        <begin position="27"/>
        <end position="127"/>
    </location>
</feature>
<dbReference type="AlphaFoldDB" id="A0A0K8QIS4"/>
<evidence type="ECO:0000256" key="3">
    <source>
        <dbReference type="ARBA" id="ARBA00034247"/>
    </source>
</evidence>
<gene>
    <name evidence="8" type="ORF">MBSD_1611</name>
    <name evidence="9" type="ORF">MBSD_n0132</name>
</gene>